<sequence>MSPILSSSYDRSYTVNRQPISNSFESSWLKGFKCVNGEKQGSVVTRECGYELLVGERCGGDEGSDGGGGGDGFEGVDDVRDVAADLFEGGGDGVEIRFVGREGREVVEDNGWGGLGDGVNVRGGGRCLQRCGWDEDCD</sequence>
<name>A0A9Q0HD15_9MAGN</name>
<organism evidence="1 2">
    <name type="scientific">Protea cynaroides</name>
    <dbReference type="NCBI Taxonomy" id="273540"/>
    <lineage>
        <taxon>Eukaryota</taxon>
        <taxon>Viridiplantae</taxon>
        <taxon>Streptophyta</taxon>
        <taxon>Embryophyta</taxon>
        <taxon>Tracheophyta</taxon>
        <taxon>Spermatophyta</taxon>
        <taxon>Magnoliopsida</taxon>
        <taxon>Proteales</taxon>
        <taxon>Proteaceae</taxon>
        <taxon>Protea</taxon>
    </lineage>
</organism>
<reference evidence="1" key="1">
    <citation type="journal article" date="2023" name="Plant J.">
        <title>The genome of the king protea, Protea cynaroides.</title>
        <authorList>
            <person name="Chang J."/>
            <person name="Duong T.A."/>
            <person name="Schoeman C."/>
            <person name="Ma X."/>
            <person name="Roodt D."/>
            <person name="Barker N."/>
            <person name="Li Z."/>
            <person name="Van de Peer Y."/>
            <person name="Mizrachi E."/>
        </authorList>
    </citation>
    <scope>NUCLEOTIDE SEQUENCE</scope>
    <source>
        <tissue evidence="1">Young leaves</tissue>
    </source>
</reference>
<evidence type="ECO:0000313" key="2">
    <source>
        <dbReference type="Proteomes" id="UP001141806"/>
    </source>
</evidence>
<dbReference type="Proteomes" id="UP001141806">
    <property type="component" value="Unassembled WGS sequence"/>
</dbReference>
<gene>
    <name evidence="1" type="ORF">NE237_023494</name>
</gene>
<proteinExistence type="predicted"/>
<accession>A0A9Q0HD15</accession>
<protein>
    <submittedName>
        <fullName evidence="1">Uncharacterized protein</fullName>
    </submittedName>
</protein>
<keyword evidence="2" id="KW-1185">Reference proteome</keyword>
<comment type="caution">
    <text evidence="1">The sequence shown here is derived from an EMBL/GenBank/DDBJ whole genome shotgun (WGS) entry which is preliminary data.</text>
</comment>
<dbReference type="EMBL" id="JAMYWD010000008">
    <property type="protein sequence ID" value="KAJ4963555.1"/>
    <property type="molecule type" value="Genomic_DNA"/>
</dbReference>
<dbReference type="AlphaFoldDB" id="A0A9Q0HD15"/>
<evidence type="ECO:0000313" key="1">
    <source>
        <dbReference type="EMBL" id="KAJ4963555.1"/>
    </source>
</evidence>